<proteinExistence type="predicted"/>
<protein>
    <submittedName>
        <fullName evidence="1">Uncharacterized protein</fullName>
    </submittedName>
</protein>
<evidence type="ECO:0000313" key="1">
    <source>
        <dbReference type="EMBL" id="RVD91597.1"/>
    </source>
</evidence>
<dbReference type="VEuPathDB" id="MicrosporidiaDB:TUBRATIS_19470"/>
<dbReference type="EMBL" id="RCSS01000470">
    <property type="protein sequence ID" value="RVD91597.1"/>
    <property type="molecule type" value="Genomic_DNA"/>
</dbReference>
<name>A0A437AKI3_9MICR</name>
<organism evidence="1 2">
    <name type="scientific">Tubulinosema ratisbonensis</name>
    <dbReference type="NCBI Taxonomy" id="291195"/>
    <lineage>
        <taxon>Eukaryota</taxon>
        <taxon>Fungi</taxon>
        <taxon>Fungi incertae sedis</taxon>
        <taxon>Microsporidia</taxon>
        <taxon>Tubulinosematoidea</taxon>
        <taxon>Tubulinosematidae</taxon>
        <taxon>Tubulinosema</taxon>
    </lineage>
</organism>
<reference evidence="1 2" key="1">
    <citation type="submission" date="2018-10" db="EMBL/GenBank/DDBJ databases">
        <title>Draft genome sequence of the microsporidian Tubulinosema ratisbonensis.</title>
        <authorList>
            <person name="Polonais V."/>
            <person name="Peyretaillade E."/>
            <person name="Niehus S."/>
            <person name="Wawrzyniak I."/>
            <person name="Franchet A."/>
            <person name="Gaspin C."/>
            <person name="Reichstadt M."/>
            <person name="Belser C."/>
            <person name="Labadie K."/>
            <person name="Delbac F."/>
            <person name="Ferrandon D."/>
        </authorList>
    </citation>
    <scope>NUCLEOTIDE SEQUENCE [LARGE SCALE GENOMIC DNA]</scope>
    <source>
        <strain evidence="1 2">Franzen</strain>
    </source>
</reference>
<accession>A0A437AKI3</accession>
<gene>
    <name evidence="1" type="ORF">TUBRATIS_19470</name>
</gene>
<feature type="non-terminal residue" evidence="1">
    <location>
        <position position="1"/>
    </location>
</feature>
<sequence length="371" mass="44011">DSNKSNSLHNPYYKSTIFIDTLFKEKLKISFQALLAKSENPKILTEEIKIILFFKEITKVDPSIYFTHFFDISFPIEQSNFDNFSSYTTKLIANPTLYFKYSLNFYFKSLEYYSKCVSIFDLENFILNHLYNYKALFRRDPRINFFNLTDDEKRFTLTGMKKYEKILNELSFISLILPEIQEISQIVTKLNAGSSVVVFIKSMLHITLKFIFDVKELHKLLNNSGSYNFKIELFRYRTFLFFGCAGLIHVFKEIKKQFILYLISYIDLLNEDLLNESQLENTIRNVIIEGGNPFYQKSIKNGNNVFKFTSMPKLIVRACEEERSVFDFEITVNDIEFIKKLVKEHREFVANFLSPKLKFEIQGIYERVYKE</sequence>
<keyword evidence="2" id="KW-1185">Reference proteome</keyword>
<dbReference type="AlphaFoldDB" id="A0A437AKI3"/>
<dbReference type="Proteomes" id="UP000282876">
    <property type="component" value="Unassembled WGS sequence"/>
</dbReference>
<evidence type="ECO:0000313" key="2">
    <source>
        <dbReference type="Proteomes" id="UP000282876"/>
    </source>
</evidence>
<comment type="caution">
    <text evidence="1">The sequence shown here is derived from an EMBL/GenBank/DDBJ whole genome shotgun (WGS) entry which is preliminary data.</text>
</comment>